<accession>A0A9Q0N1V1</accession>
<dbReference type="SMART" id="SM00173">
    <property type="entry name" value="RAS"/>
    <property type="match status" value="1"/>
</dbReference>
<dbReference type="PANTHER" id="PTHR45775:SF7">
    <property type="entry name" value="RAD, GEM_KIR FAMILY MEMBER 1, ISOFORM B"/>
    <property type="match status" value="1"/>
</dbReference>
<feature type="region of interest" description="Disordered" evidence="3">
    <location>
        <begin position="449"/>
        <end position="483"/>
    </location>
</feature>
<evidence type="ECO:0000313" key="5">
    <source>
        <dbReference type="Proteomes" id="UP001151699"/>
    </source>
</evidence>
<dbReference type="AlphaFoldDB" id="A0A9Q0N1V1"/>
<dbReference type="FunFam" id="3.40.50.300:FF:000664">
    <property type="entry name" value="Uncharacterized protein, isoform B"/>
    <property type="match status" value="1"/>
</dbReference>
<dbReference type="InterPro" id="IPR027417">
    <property type="entry name" value="P-loop_NTPase"/>
</dbReference>
<sequence length="1112" mass="126220">MLSVLNIMNPTFKELQQMIKNKSYVAKDLVDAIITLLRKTRYNVSRDKWEQRLAKFCRTYSAADGENIMRSGFRNMETHVKLRVLKELFEHQFEYNIPFKMHVNQMMAEEQRYQPLLADNARSSRNKGPTSTVPKVVVMGSSTTSNSEATINTSTESASTLVTNVTGTDASETCDSLDLGDTSGQSEPLLSSFDEPATAILINLRQTVNTTDDEQQNLITPGPDTPLLINYEERESKNQKAPRTAPRTAPITSTIHFPFDAPSSPRSVRCFEKNQTLFTFSDTGAYQNASATTTANATITQRGEMKVCKNEDEEKENAKRLDARSRDEIEFREYRMEKTDVSLKNRNHFLNSLKKLPNKEKYTSNSKVNSAPVTGVAKRNRDLDSTMFPFDREAIEYEQMEQKDSESPVYEKPYFDSPSRNYHKFKKDKCPDYPSNSDIYHQYNLISQQESMLSREKETRKSNKFDKRKSDAFTPKQNNDPMMKSVSKFDQIASKFEQIPPKPLDAFHHTVQPELHYTITASAQQSTFTDTSVPNLRIDYFSESKQNETLDPSQKLTHNPGAINVTSNPMDTTVCTHTRATIVVQQASLSLDNTVETFLLKNEGDFISVEQGKENTRKQKREENMRQLLDVTNTLTKEEIRDFEMRYGSPHHCRSQSVKTPGSRASGRPNQLCLPQQRSSTEHLTATNIVNSARTSATCSLASSRESSTSNTGSGPFKVLMLGGTDVGKSSLVSQFMTSEYLHAYDTSIDDDSGEKTISVLLSGEESELVFIDHSSDDMSPENCLSSYNPHGYCVIYSSSDRNSFVIAERIIQALWTSENIAQRAVILVGNKADLARSRVITSEEGKAMATAYDCKFIETSVGINHNVDELLVGLLSQIRLKLENPEKSRDLFRKRSYRKSKRRACSPLGSACLSGNGGTSPSTPVSATVNNMGCKEFDTPPSSAQSRIKFFICIPISRQFFCVYGRKIRFLVSWSCCNFCMHKLKYFGAYLHELRIELCKFISMLISKYFLVFYLILKQKALVSNLLIKFFYNFYFNENVLKGFSVTSSRSCYRVPVSQLDVFIMCIFPDSGFEYAHFRYSFYIEIMKLPETKIDQVHEKTRHRIEKLSGV</sequence>
<dbReference type="GO" id="GO:0005246">
    <property type="term" value="F:calcium channel regulator activity"/>
    <property type="evidence" value="ECO:0007669"/>
    <property type="project" value="TreeGrafter"/>
</dbReference>
<dbReference type="GO" id="GO:0003924">
    <property type="term" value="F:GTPase activity"/>
    <property type="evidence" value="ECO:0007669"/>
    <property type="project" value="InterPro"/>
</dbReference>
<evidence type="ECO:0000256" key="1">
    <source>
        <dbReference type="ARBA" id="ARBA00008846"/>
    </source>
</evidence>
<comment type="similarity">
    <text evidence="1">Belongs to the small GTPase superfamily. RGK family.</text>
</comment>
<proteinExistence type="inferred from homology"/>
<gene>
    <name evidence="4" type="primary">GEM_0</name>
    <name evidence="4" type="ORF">Bhyg_06401</name>
</gene>
<reference evidence="4" key="1">
    <citation type="submission" date="2022-07" db="EMBL/GenBank/DDBJ databases">
        <authorList>
            <person name="Trinca V."/>
            <person name="Uliana J.V.C."/>
            <person name="Torres T.T."/>
            <person name="Ward R.J."/>
            <person name="Monesi N."/>
        </authorList>
    </citation>
    <scope>NUCLEOTIDE SEQUENCE</scope>
    <source>
        <strain evidence="4">HSMRA1968</strain>
        <tissue evidence="4">Whole embryos</tissue>
    </source>
</reference>
<evidence type="ECO:0000313" key="4">
    <source>
        <dbReference type="EMBL" id="KAJ6641462.1"/>
    </source>
</evidence>
<feature type="region of interest" description="Disordered" evidence="3">
    <location>
        <begin position="649"/>
        <end position="671"/>
    </location>
</feature>
<dbReference type="InterPro" id="IPR021349">
    <property type="entry name" value="DUF2967"/>
</dbReference>
<dbReference type="PRINTS" id="PR00449">
    <property type="entry name" value="RASTRNSFRMNG"/>
</dbReference>
<keyword evidence="2" id="KW-0597">Phosphoprotein</keyword>
<protein>
    <submittedName>
        <fullName evidence="4">GTP-binding protein GEM</fullName>
    </submittedName>
</protein>
<dbReference type="PROSITE" id="PS51419">
    <property type="entry name" value="RAB"/>
    <property type="match status" value="1"/>
</dbReference>
<comment type="caution">
    <text evidence="4">The sequence shown here is derived from an EMBL/GenBank/DDBJ whole genome shotgun (WGS) entry which is preliminary data.</text>
</comment>
<dbReference type="InterPro" id="IPR001806">
    <property type="entry name" value="Small_GTPase"/>
</dbReference>
<dbReference type="Pfam" id="PF00071">
    <property type="entry name" value="Ras"/>
    <property type="match status" value="1"/>
</dbReference>
<dbReference type="EMBL" id="WJQU01000002">
    <property type="protein sequence ID" value="KAJ6641462.1"/>
    <property type="molecule type" value="Genomic_DNA"/>
</dbReference>
<dbReference type="SMART" id="SM00175">
    <property type="entry name" value="RAB"/>
    <property type="match status" value="1"/>
</dbReference>
<dbReference type="OrthoDB" id="5239715at2759"/>
<dbReference type="GO" id="GO:0005525">
    <property type="term" value="F:GTP binding"/>
    <property type="evidence" value="ECO:0007669"/>
    <property type="project" value="InterPro"/>
</dbReference>
<organism evidence="4 5">
    <name type="scientific">Pseudolycoriella hygida</name>
    <dbReference type="NCBI Taxonomy" id="35572"/>
    <lineage>
        <taxon>Eukaryota</taxon>
        <taxon>Metazoa</taxon>
        <taxon>Ecdysozoa</taxon>
        <taxon>Arthropoda</taxon>
        <taxon>Hexapoda</taxon>
        <taxon>Insecta</taxon>
        <taxon>Pterygota</taxon>
        <taxon>Neoptera</taxon>
        <taxon>Endopterygota</taxon>
        <taxon>Diptera</taxon>
        <taxon>Nematocera</taxon>
        <taxon>Sciaroidea</taxon>
        <taxon>Sciaridae</taxon>
        <taxon>Pseudolycoriella</taxon>
    </lineage>
</organism>
<dbReference type="GO" id="GO:0005886">
    <property type="term" value="C:plasma membrane"/>
    <property type="evidence" value="ECO:0007669"/>
    <property type="project" value="TreeGrafter"/>
</dbReference>
<dbReference type="SUPFAM" id="SSF52540">
    <property type="entry name" value="P-loop containing nucleoside triphosphate hydrolases"/>
    <property type="match status" value="1"/>
</dbReference>
<feature type="compositionally biased region" description="Basic and acidic residues" evidence="3">
    <location>
        <begin position="453"/>
        <end position="471"/>
    </location>
</feature>
<dbReference type="Proteomes" id="UP001151699">
    <property type="component" value="Chromosome B"/>
</dbReference>
<keyword evidence="5" id="KW-1185">Reference proteome</keyword>
<evidence type="ECO:0000256" key="2">
    <source>
        <dbReference type="ARBA" id="ARBA00022553"/>
    </source>
</evidence>
<dbReference type="PANTHER" id="PTHR45775">
    <property type="entry name" value="RAD, GEM/KIR FAMILY MEMBER 2, ISOFORM C"/>
    <property type="match status" value="1"/>
</dbReference>
<dbReference type="InterPro" id="IPR051641">
    <property type="entry name" value="RGK_GTP-binding_reg"/>
</dbReference>
<evidence type="ECO:0000256" key="3">
    <source>
        <dbReference type="SAM" id="MobiDB-lite"/>
    </source>
</evidence>
<name>A0A9Q0N1V1_9DIPT</name>
<dbReference type="PROSITE" id="PS51421">
    <property type="entry name" value="RAS"/>
    <property type="match status" value="1"/>
</dbReference>
<dbReference type="Pfam" id="PF11179">
    <property type="entry name" value="DUF2967"/>
    <property type="match status" value="2"/>
</dbReference>
<dbReference type="Gene3D" id="3.40.50.300">
    <property type="entry name" value="P-loop containing nucleotide triphosphate hydrolases"/>
    <property type="match status" value="1"/>
</dbReference>